<evidence type="ECO:0000313" key="7">
    <source>
        <dbReference type="EMBL" id="KAF6313213.1"/>
    </source>
</evidence>
<feature type="compositionally biased region" description="Polar residues" evidence="5">
    <location>
        <begin position="670"/>
        <end position="683"/>
    </location>
</feature>
<keyword evidence="4" id="KW-0413">Isomerase</keyword>
<feature type="compositionally biased region" description="Basic and acidic residues" evidence="5">
    <location>
        <begin position="777"/>
        <end position="794"/>
    </location>
</feature>
<evidence type="ECO:0000259" key="6">
    <source>
        <dbReference type="PROSITE" id="PS50072"/>
    </source>
</evidence>
<feature type="compositionally biased region" description="Basic residues" evidence="5">
    <location>
        <begin position="1478"/>
        <end position="1489"/>
    </location>
</feature>
<feature type="compositionally biased region" description="Low complexity" evidence="5">
    <location>
        <begin position="631"/>
        <end position="653"/>
    </location>
</feature>
<feature type="compositionally biased region" description="Basic residues" evidence="5">
    <location>
        <begin position="1088"/>
        <end position="1113"/>
    </location>
</feature>
<feature type="compositionally biased region" description="Low complexity" evidence="5">
    <location>
        <begin position="909"/>
        <end position="926"/>
    </location>
</feature>
<dbReference type="EMBL" id="JACAGC010000016">
    <property type="protein sequence ID" value="KAF6313213.1"/>
    <property type="molecule type" value="Genomic_DNA"/>
</dbReference>
<proteinExistence type="predicted"/>
<gene>
    <name evidence="7" type="ORF">mRhiFer1_011878</name>
</gene>
<feature type="compositionally biased region" description="Basic residues" evidence="5">
    <location>
        <begin position="531"/>
        <end position="566"/>
    </location>
</feature>
<feature type="compositionally biased region" description="Basic and acidic residues" evidence="5">
    <location>
        <begin position="992"/>
        <end position="1004"/>
    </location>
</feature>
<organism evidence="7 8">
    <name type="scientific">Rhinolophus ferrumequinum</name>
    <name type="common">Greater horseshoe bat</name>
    <dbReference type="NCBI Taxonomy" id="59479"/>
    <lineage>
        <taxon>Eukaryota</taxon>
        <taxon>Metazoa</taxon>
        <taxon>Chordata</taxon>
        <taxon>Craniata</taxon>
        <taxon>Vertebrata</taxon>
        <taxon>Euteleostomi</taxon>
        <taxon>Mammalia</taxon>
        <taxon>Eutheria</taxon>
        <taxon>Laurasiatheria</taxon>
        <taxon>Chiroptera</taxon>
        <taxon>Yinpterochiroptera</taxon>
        <taxon>Rhinolophoidea</taxon>
        <taxon>Rhinolophidae</taxon>
        <taxon>Rhinolophinae</taxon>
        <taxon>Rhinolophus</taxon>
    </lineage>
</organism>
<comment type="catalytic activity">
    <reaction evidence="1">
        <text>[protein]-peptidylproline (omega=180) = [protein]-peptidylproline (omega=0)</text>
        <dbReference type="Rhea" id="RHEA:16237"/>
        <dbReference type="Rhea" id="RHEA-COMP:10747"/>
        <dbReference type="Rhea" id="RHEA-COMP:10748"/>
        <dbReference type="ChEBI" id="CHEBI:83833"/>
        <dbReference type="ChEBI" id="CHEBI:83834"/>
        <dbReference type="EC" id="5.2.1.8"/>
    </reaction>
</comment>
<feature type="compositionally biased region" description="Polar residues" evidence="5">
    <location>
        <begin position="1190"/>
        <end position="1209"/>
    </location>
</feature>
<dbReference type="PRINTS" id="PR00153">
    <property type="entry name" value="CSAPPISMRASE"/>
</dbReference>
<feature type="compositionally biased region" description="Low complexity" evidence="5">
    <location>
        <begin position="807"/>
        <end position="833"/>
    </location>
</feature>
<evidence type="ECO:0000256" key="4">
    <source>
        <dbReference type="ARBA" id="ARBA00023235"/>
    </source>
</evidence>
<keyword evidence="3" id="KW-0697">Rotamase</keyword>
<evidence type="ECO:0000256" key="5">
    <source>
        <dbReference type="SAM" id="MobiDB-lite"/>
    </source>
</evidence>
<dbReference type="PANTHER" id="PTHR11071">
    <property type="entry name" value="PEPTIDYL-PROLYL CIS-TRANS ISOMERASE"/>
    <property type="match status" value="1"/>
</dbReference>
<feature type="compositionally biased region" description="Basic residues" evidence="5">
    <location>
        <begin position="862"/>
        <end position="871"/>
    </location>
</feature>
<protein>
    <recommendedName>
        <fullName evidence="2">peptidylprolyl isomerase</fullName>
        <ecNumber evidence="2">5.2.1.8</ecNumber>
    </recommendedName>
</protein>
<feature type="compositionally biased region" description="Low complexity" evidence="5">
    <location>
        <begin position="1490"/>
        <end position="1512"/>
    </location>
</feature>
<feature type="compositionally biased region" description="Low complexity" evidence="5">
    <location>
        <begin position="1432"/>
        <end position="1452"/>
    </location>
</feature>
<feature type="compositionally biased region" description="Basic and acidic residues" evidence="5">
    <location>
        <begin position="895"/>
        <end position="908"/>
    </location>
</feature>
<dbReference type="InterPro" id="IPR020892">
    <property type="entry name" value="Cyclophilin-type_PPIase_CS"/>
</dbReference>
<evidence type="ECO:0000256" key="1">
    <source>
        <dbReference type="ARBA" id="ARBA00000971"/>
    </source>
</evidence>
<feature type="domain" description="PPIase cyclophilin-type" evidence="6">
    <location>
        <begin position="116"/>
        <end position="281"/>
    </location>
</feature>
<dbReference type="PANTHER" id="PTHR11071:SF257">
    <property type="entry name" value="NK-TUMOR RECOGNITION PROTEIN"/>
    <property type="match status" value="1"/>
</dbReference>
<accession>A0A7J7UK15</accession>
<dbReference type="GO" id="GO:0006457">
    <property type="term" value="P:protein folding"/>
    <property type="evidence" value="ECO:0007669"/>
    <property type="project" value="InterPro"/>
</dbReference>
<feature type="compositionally biased region" description="Polar residues" evidence="5">
    <location>
        <begin position="1053"/>
        <end position="1069"/>
    </location>
</feature>
<dbReference type="InterPro" id="IPR002130">
    <property type="entry name" value="Cyclophilin-type_PPIase_dom"/>
</dbReference>
<evidence type="ECO:0000313" key="8">
    <source>
        <dbReference type="Proteomes" id="UP000585614"/>
    </source>
</evidence>
<feature type="compositionally biased region" description="Polar residues" evidence="5">
    <location>
        <begin position="509"/>
        <end position="527"/>
    </location>
</feature>
<feature type="compositionally biased region" description="Basic residues" evidence="5">
    <location>
        <begin position="1527"/>
        <end position="1537"/>
    </location>
</feature>
<feature type="compositionally biased region" description="Acidic residues" evidence="5">
    <location>
        <begin position="1017"/>
        <end position="1029"/>
    </location>
</feature>
<dbReference type="Pfam" id="PF00160">
    <property type="entry name" value="Pro_isomerase"/>
    <property type="match status" value="1"/>
</dbReference>
<dbReference type="Gene3D" id="2.40.100.10">
    <property type="entry name" value="Cyclophilin-like"/>
    <property type="match status" value="1"/>
</dbReference>
<sequence>MVKRERAGQKRIRSGIGAPGWGFHKSSQTTPTCASFRLTTHFETVLSRYLSDSREVYVALGGRAQGRGWWSVSSIGLRQQWPRFLRCARGAVQAGGPPALAAASVAMGAQDRPQCHFDIEINREPVGRIMFQLFSDICPKTCKNFLCLCSGEKGLGKTTGKKLCYKGSTFHRVVKNFMIQGGDFSEGNGKGGESIYGGYFKDENFILKHDRAFLLSMANRGKHTNGSQFFITTKPAPHLDGVHVVFGLVISGFEVIEQIENLKTDAASRPYADVRVIDCGVLAAKSTKDVFEKKRKKPTHSEDSDSSSNSSSSSESSSESEIEHERSRRRKHKRRPKVKHSKKRRKEASSSEEPRNKHTASPKGHSERSDTSEKRSVDSNAKREKPVVRPEEIPPVPENRFLLRRDMPLVTVEPEPKIPDVTPVVNDQKPSVSKSGRKIKGRGTIRYHTPPRSRSCSESDDDDSSETPPHWKEEMQRLRTYRPPSGEKWSKGDKLSDPCSSRWDERSLSQRSRSWSYNGYYSDLSTARHSDGHHKKRRKEKKVKHKKKAKKQKHCRRHKQTKKRRVIVPSNIESSKSFTRRTKSSCDRERRSHSSSLSSRHSSKRDWSKSDKDDQSSSTHSSRDSYRSKSHSQSYSRGSSRSRTPSKSSSHSQSRSKSRSSSKSGHQRTASKSPKRTASQLSESKPAKTEPLRAPVPQNENVVVQQPVVAENIPVIPLSDSPPPSRWKPGQKPWKPSYERIQEMKAKTTHLLPIQSTYSLANIKETGSSSSYHKREKNSESDRSAYSKYSDRSSETSPRSRSRSSRSRSYSRSYTRSRSLASSRSRSRSPSSRSHSRNKYSDRSQRSRSSSYSSVSSDDGRRAKRKCRSSGKKNNTSNKRHSSSSEKTLCNKYAKGRDKSSCQRKYSESRSSLDYSSDSEQSSVQVTQSAQEKEKQIHVEMNNKQERNQDEEKSKPERECPRSKKRTLKETLSDHLRNGSKPKRKSYAGSKWDSESNSERDVTKNSKNKSRLSSDKEEGEATSDSESEFGEIHIKAKPTTKPNGSGARRSSKQRASTSDSEGSYCNSENPRGKPRKHKHGSKENLKREHTKKVKEKLKGKKDKKHKAPKRKQAFHWQPPLEFGEEEEEEINEKQVTQESKDKKQVSENSETVKENIPETEKPCEEGNLSGKQNTVISSDTEQPAKDDNKLSISPTALKTEENVASSPPNVQHIEESVPSRVEDVFQADDNMEICTPDRTSPAKVEGASPLGNSRLDTPDIGIVVKQEMQTEHAEAEVKQESSMSESPVVDEVGKPDSSSASSASAAESAVRREVAGQSQLSLLDNKWKPLQGVGNLAAPAATTSSAVEVKALTAVPEPKPQGLRIEIKSKNKVRPGSLFDEVRKTARLNRRPRNQESSSDEQTPSRDGDSQSRSPSRSRSKSETKSRHRTRSVSYSHSRSPSRSSTSSYRSRSYSRSRSRGWYSRGRTRSRSSSYRSYKSHRTSSRSRSRSSSYDPHSRSSRSYTYDSYYSRSRSRSRSQRSDSYHRGRSYTRRSRSCRSYGSDSESDRSYSHHRSPSESSRYS</sequence>
<feature type="compositionally biased region" description="Basic and acidic residues" evidence="5">
    <location>
        <begin position="1268"/>
        <end position="1279"/>
    </location>
</feature>
<comment type="caution">
    <text evidence="7">The sequence shown here is derived from an EMBL/GenBank/DDBJ whole genome shotgun (WGS) entry which is preliminary data.</text>
</comment>
<dbReference type="GO" id="GO:0016018">
    <property type="term" value="F:cyclosporin A binding"/>
    <property type="evidence" value="ECO:0007669"/>
    <property type="project" value="TreeGrafter"/>
</dbReference>
<feature type="compositionally biased region" description="Basic residues" evidence="5">
    <location>
        <begin position="327"/>
        <end position="346"/>
    </location>
</feature>
<feature type="compositionally biased region" description="Basic residues" evidence="5">
    <location>
        <begin position="435"/>
        <end position="451"/>
    </location>
</feature>
<dbReference type="FunFam" id="2.40.100.10:FF:000005">
    <property type="entry name" value="Peptidyl-prolyl cis-trans isomerase G"/>
    <property type="match status" value="1"/>
</dbReference>
<feature type="compositionally biased region" description="Low complexity" evidence="5">
    <location>
        <begin position="1297"/>
        <end position="1308"/>
    </location>
</feature>
<feature type="compositionally biased region" description="Low complexity" evidence="5">
    <location>
        <begin position="1460"/>
        <end position="1477"/>
    </location>
</feature>
<evidence type="ECO:0000256" key="2">
    <source>
        <dbReference type="ARBA" id="ARBA00013194"/>
    </source>
</evidence>
<keyword evidence="7" id="KW-0675">Receptor</keyword>
<dbReference type="GO" id="GO:0003755">
    <property type="term" value="F:peptidyl-prolyl cis-trans isomerase activity"/>
    <property type="evidence" value="ECO:0007669"/>
    <property type="project" value="UniProtKB-KW"/>
</dbReference>
<feature type="compositionally biased region" description="Polar residues" evidence="5">
    <location>
        <begin position="754"/>
        <end position="771"/>
    </location>
</feature>
<feature type="compositionally biased region" description="Basic and acidic residues" evidence="5">
    <location>
        <begin position="604"/>
        <end position="627"/>
    </location>
</feature>
<feature type="region of interest" description="Disordered" evidence="5">
    <location>
        <begin position="749"/>
        <end position="1219"/>
    </location>
</feature>
<dbReference type="Proteomes" id="UP000585614">
    <property type="component" value="Unassembled WGS sequence"/>
</dbReference>
<feature type="region of interest" description="Disordered" evidence="5">
    <location>
        <begin position="289"/>
        <end position="700"/>
    </location>
</feature>
<feature type="compositionally biased region" description="Basic and acidic residues" evidence="5">
    <location>
        <begin position="347"/>
        <end position="356"/>
    </location>
</feature>
<feature type="compositionally biased region" description="Basic and acidic residues" evidence="5">
    <location>
        <begin position="364"/>
        <end position="392"/>
    </location>
</feature>
<reference evidence="7 8" key="1">
    <citation type="journal article" date="2020" name="Nature">
        <title>Six reference-quality genomes reveal evolution of bat adaptations.</title>
        <authorList>
            <person name="Jebb D."/>
            <person name="Huang Z."/>
            <person name="Pippel M."/>
            <person name="Hughes G.M."/>
            <person name="Lavrichenko K."/>
            <person name="Devanna P."/>
            <person name="Winkler S."/>
            <person name="Jermiin L.S."/>
            <person name="Skirmuntt E.C."/>
            <person name="Katzourakis A."/>
            <person name="Burkitt-Gray L."/>
            <person name="Ray D.A."/>
            <person name="Sullivan K.A.M."/>
            <person name="Roscito J.G."/>
            <person name="Kirilenko B.M."/>
            <person name="Davalos L.M."/>
            <person name="Corthals A.P."/>
            <person name="Power M.L."/>
            <person name="Jones G."/>
            <person name="Ransome R.D."/>
            <person name="Dechmann D.K.N."/>
            <person name="Locatelli A.G."/>
            <person name="Puechmaille S.J."/>
            <person name="Fedrigo O."/>
            <person name="Jarvis E.D."/>
            <person name="Hiller M."/>
            <person name="Vernes S.C."/>
            <person name="Myers E.W."/>
            <person name="Teeling E.C."/>
        </authorList>
    </citation>
    <scope>NUCLEOTIDE SEQUENCE [LARGE SCALE GENOMIC DNA]</scope>
    <source>
        <strain evidence="7">MRhiFer1</strain>
        <tissue evidence="7">Lung</tissue>
    </source>
</reference>
<feature type="region of interest" description="Disordered" evidence="5">
    <location>
        <begin position="1353"/>
        <end position="1564"/>
    </location>
</feature>
<feature type="region of interest" description="Disordered" evidence="5">
    <location>
        <begin position="714"/>
        <end position="736"/>
    </location>
</feature>
<dbReference type="InterPro" id="IPR029000">
    <property type="entry name" value="Cyclophilin-like_dom_sf"/>
</dbReference>
<feature type="compositionally biased region" description="Polar residues" evidence="5">
    <location>
        <begin position="1169"/>
        <end position="1181"/>
    </location>
</feature>
<dbReference type="EC" id="5.2.1.8" evidence="2"/>
<feature type="compositionally biased region" description="Basic and acidic residues" evidence="5">
    <location>
        <begin position="1138"/>
        <end position="1164"/>
    </location>
</feature>
<feature type="region of interest" description="Disordered" evidence="5">
    <location>
        <begin position="1232"/>
        <end position="1324"/>
    </location>
</feature>
<feature type="compositionally biased region" description="Low complexity" evidence="5">
    <location>
        <begin position="306"/>
        <end position="319"/>
    </location>
</feature>
<feature type="compositionally biased region" description="Basic and acidic residues" evidence="5">
    <location>
        <begin position="488"/>
        <end position="508"/>
    </location>
</feature>
<name>A0A7J7UK15_RHIFE</name>
<dbReference type="GO" id="GO:0005739">
    <property type="term" value="C:mitochondrion"/>
    <property type="evidence" value="ECO:0007669"/>
    <property type="project" value="TreeGrafter"/>
</dbReference>
<feature type="compositionally biased region" description="Basic and acidic residues" evidence="5">
    <location>
        <begin position="931"/>
        <end position="977"/>
    </location>
</feature>
<dbReference type="SUPFAM" id="SSF50891">
    <property type="entry name" value="Cyclophilin-like"/>
    <property type="match status" value="1"/>
</dbReference>
<evidence type="ECO:0000256" key="3">
    <source>
        <dbReference type="ARBA" id="ARBA00023110"/>
    </source>
</evidence>
<dbReference type="PROSITE" id="PS50072">
    <property type="entry name" value="CSA_PPIASE_2"/>
    <property type="match status" value="1"/>
</dbReference>
<dbReference type="PROSITE" id="PS00170">
    <property type="entry name" value="CSA_PPIASE_1"/>
    <property type="match status" value="1"/>
</dbReference>
<feature type="compositionally biased region" description="Low complexity" evidence="5">
    <location>
        <begin position="847"/>
        <end position="857"/>
    </location>
</feature>